<dbReference type="Pfam" id="PF03938">
    <property type="entry name" value="OmpH"/>
    <property type="match status" value="1"/>
</dbReference>
<dbReference type="RefSeq" id="WP_264790569.1">
    <property type="nucleotide sequence ID" value="NZ_AP026867.1"/>
</dbReference>
<dbReference type="SMART" id="SM00935">
    <property type="entry name" value="OmpH"/>
    <property type="match status" value="1"/>
</dbReference>
<dbReference type="KEGG" id="aup:AsAng_0061940"/>
<dbReference type="PANTHER" id="PTHR35089:SF1">
    <property type="entry name" value="CHAPERONE PROTEIN SKP"/>
    <property type="match status" value="1"/>
</dbReference>
<evidence type="ECO:0000256" key="1">
    <source>
        <dbReference type="ARBA" id="ARBA00009091"/>
    </source>
</evidence>
<dbReference type="AlphaFoldDB" id="A0A915YLG0"/>
<proteinExistence type="inferred from homology"/>
<organism evidence="3 4">
    <name type="scientific">Aureispira anguillae</name>
    <dbReference type="NCBI Taxonomy" id="2864201"/>
    <lineage>
        <taxon>Bacteria</taxon>
        <taxon>Pseudomonadati</taxon>
        <taxon>Bacteroidota</taxon>
        <taxon>Saprospiria</taxon>
        <taxon>Saprospirales</taxon>
        <taxon>Saprospiraceae</taxon>
        <taxon>Aureispira</taxon>
    </lineage>
</organism>
<evidence type="ECO:0000313" key="4">
    <source>
        <dbReference type="Proteomes" id="UP001060919"/>
    </source>
</evidence>
<dbReference type="Gene3D" id="3.30.910.20">
    <property type="entry name" value="Skp domain"/>
    <property type="match status" value="1"/>
</dbReference>
<name>A0A915YLG0_9BACT</name>
<evidence type="ECO:0000313" key="3">
    <source>
        <dbReference type="EMBL" id="BDS15410.1"/>
    </source>
</evidence>
<sequence>MKKIVPFILLLGLCALISGAVYNSIPKTAFVDNQQLFDAFQGRKELETRLEQESNGKQAKIDSLGLQIQAMQQLAQTDEGAKQRLQILLQQYQQMNQEHQGFYQYKSQEYTEAIWKQISQYTREYGAEKGYDYVFGVAGSGSLMYGKAHYDITEDVIKYINSKYAGN</sequence>
<dbReference type="EMBL" id="AP026867">
    <property type="protein sequence ID" value="BDS15410.1"/>
    <property type="molecule type" value="Genomic_DNA"/>
</dbReference>
<dbReference type="Proteomes" id="UP001060919">
    <property type="component" value="Chromosome"/>
</dbReference>
<dbReference type="InterPro" id="IPR005632">
    <property type="entry name" value="Chaperone_Skp"/>
</dbReference>
<gene>
    <name evidence="3" type="ORF">AsAng_0061940</name>
</gene>
<dbReference type="SUPFAM" id="SSF111384">
    <property type="entry name" value="OmpH-like"/>
    <property type="match status" value="1"/>
</dbReference>
<keyword evidence="2" id="KW-0732">Signal</keyword>
<comment type="similarity">
    <text evidence="1">Belongs to the Skp family.</text>
</comment>
<dbReference type="GO" id="GO:0005829">
    <property type="term" value="C:cytosol"/>
    <property type="evidence" value="ECO:0007669"/>
    <property type="project" value="TreeGrafter"/>
</dbReference>
<keyword evidence="4" id="KW-1185">Reference proteome</keyword>
<dbReference type="GO" id="GO:0051082">
    <property type="term" value="F:unfolded protein binding"/>
    <property type="evidence" value="ECO:0007669"/>
    <property type="project" value="InterPro"/>
</dbReference>
<dbReference type="PANTHER" id="PTHR35089">
    <property type="entry name" value="CHAPERONE PROTEIN SKP"/>
    <property type="match status" value="1"/>
</dbReference>
<accession>A0A915YLG0</accession>
<protein>
    <submittedName>
        <fullName evidence="3">OmpH family outer membrane protein</fullName>
    </submittedName>
</protein>
<evidence type="ECO:0000256" key="2">
    <source>
        <dbReference type="ARBA" id="ARBA00022729"/>
    </source>
</evidence>
<dbReference type="GO" id="GO:0050821">
    <property type="term" value="P:protein stabilization"/>
    <property type="evidence" value="ECO:0007669"/>
    <property type="project" value="TreeGrafter"/>
</dbReference>
<dbReference type="InterPro" id="IPR024930">
    <property type="entry name" value="Skp_dom_sf"/>
</dbReference>
<reference evidence="3" key="1">
    <citation type="submission" date="2022-09" db="EMBL/GenBank/DDBJ databases">
        <title>Aureispira anguillicida sp. nov., isolated from Leptocephalus of Japanese eel Anguilla japonica.</title>
        <authorList>
            <person name="Yuasa K."/>
            <person name="Mekata T."/>
            <person name="Ikunari K."/>
        </authorList>
    </citation>
    <scope>NUCLEOTIDE SEQUENCE</scope>
    <source>
        <strain evidence="3">EL160426</strain>
    </source>
</reference>